<sequence length="253" mass="30575">MKEIKVFNNDLTEAYKNKLTEMIHNFDNYDGGVGNRNIIKIINIDGVNLNIKAFKIPNLINRVAYNFFRKSKAQRSFEYANKLTKMGVGTPKPIAFFEYKNTFGFGESYYISEQEDYDITYRELTKDFDYPDYDNVLRAFTRFTYKLHEKEIHFLDHSPGNTLIKRNGETYNFYLVDLNRMNFKTLDFETRIKNFSRLTIHKSMVEVMSDEYAKCSGENYDDIFNLMWKETEDFQYKYYRKKRLKKKWLFWKN</sequence>
<dbReference type="Proteomes" id="UP000294824">
    <property type="component" value="Unassembled WGS sequence"/>
</dbReference>
<keyword evidence="1" id="KW-0808">Transferase</keyword>
<dbReference type="RefSeq" id="WP_133968065.1">
    <property type="nucleotide sequence ID" value="NZ_SORL01000009.1"/>
</dbReference>
<name>A0A4R8M8N6_9FLAO</name>
<dbReference type="EMBL" id="SORL01000009">
    <property type="protein sequence ID" value="TDY61328.1"/>
    <property type="molecule type" value="Genomic_DNA"/>
</dbReference>
<accession>A0A4R8M8N6</accession>
<dbReference type="GO" id="GO:0016301">
    <property type="term" value="F:kinase activity"/>
    <property type="evidence" value="ECO:0007669"/>
    <property type="project" value="UniProtKB-KW"/>
</dbReference>
<proteinExistence type="predicted"/>
<dbReference type="Pfam" id="PF06293">
    <property type="entry name" value="Kdo"/>
    <property type="match status" value="1"/>
</dbReference>
<comment type="caution">
    <text evidence="1">The sequence shown here is derived from an EMBL/GenBank/DDBJ whole genome shotgun (WGS) entry which is preliminary data.</text>
</comment>
<reference evidence="1 2" key="1">
    <citation type="submission" date="2019-03" db="EMBL/GenBank/DDBJ databases">
        <title>Genomic Encyclopedia of Type Strains, Phase III (KMG-III): the genomes of soil and plant-associated and newly described type strains.</title>
        <authorList>
            <person name="Whitman W."/>
        </authorList>
    </citation>
    <scope>NUCLEOTIDE SEQUENCE [LARGE SCALE GENOMIC DNA]</scope>
    <source>
        <strain evidence="1 2">CECT 8301</strain>
    </source>
</reference>
<organism evidence="1 2">
    <name type="scientific">Algibacter lectus</name>
    <dbReference type="NCBI Taxonomy" id="221126"/>
    <lineage>
        <taxon>Bacteria</taxon>
        <taxon>Pseudomonadati</taxon>
        <taxon>Bacteroidota</taxon>
        <taxon>Flavobacteriia</taxon>
        <taxon>Flavobacteriales</taxon>
        <taxon>Flavobacteriaceae</taxon>
        <taxon>Algibacter</taxon>
    </lineage>
</organism>
<keyword evidence="1" id="KW-0418">Kinase</keyword>
<gene>
    <name evidence="1" type="ORF">DFQ06_2655</name>
</gene>
<evidence type="ECO:0000313" key="1">
    <source>
        <dbReference type="EMBL" id="TDY61328.1"/>
    </source>
</evidence>
<dbReference type="AlphaFoldDB" id="A0A4R8M8N6"/>
<evidence type="ECO:0000313" key="2">
    <source>
        <dbReference type="Proteomes" id="UP000294824"/>
    </source>
</evidence>
<protein>
    <submittedName>
        <fullName evidence="1">Lipopolysaccharide kinase (Kdo/WaaP) family protein</fullName>
    </submittedName>
</protein>
<keyword evidence="2" id="KW-1185">Reference proteome</keyword>